<evidence type="ECO:0000313" key="3">
    <source>
        <dbReference type="Proteomes" id="UP000093104"/>
    </source>
</evidence>
<protein>
    <recommendedName>
        <fullName evidence="4">Amino acid ABC transporter permease</fullName>
    </recommendedName>
</protein>
<keyword evidence="1" id="KW-0812">Transmembrane</keyword>
<accession>A0A1C7YXV9</accession>
<comment type="caution">
    <text evidence="2">The sequence shown here is derived from an EMBL/GenBank/DDBJ whole genome shotgun (WGS) entry which is preliminary data.</text>
</comment>
<dbReference type="EMBL" id="LGSI01000070">
    <property type="protein sequence ID" value="OCR22069.1"/>
    <property type="molecule type" value="Genomic_DNA"/>
</dbReference>
<keyword evidence="1" id="KW-1133">Transmembrane helix</keyword>
<keyword evidence="1" id="KW-0472">Membrane</keyword>
<sequence length="80" mass="8708">MGYNWNGLIFFEPSLDGTHTYLETLIWGANWTIATTLGAFTITLTLGSIVGVARTSPLTWIRASTTNRPGLTCLSSNEIT</sequence>
<evidence type="ECO:0008006" key="4">
    <source>
        <dbReference type="Google" id="ProtNLM"/>
    </source>
</evidence>
<proteinExistence type="predicted"/>
<organism evidence="2 3">
    <name type="scientific">Pseudomonas syringae</name>
    <dbReference type="NCBI Taxonomy" id="317"/>
    <lineage>
        <taxon>Bacteria</taxon>
        <taxon>Pseudomonadati</taxon>
        <taxon>Pseudomonadota</taxon>
        <taxon>Gammaproteobacteria</taxon>
        <taxon>Pseudomonadales</taxon>
        <taxon>Pseudomonadaceae</taxon>
        <taxon>Pseudomonas</taxon>
    </lineage>
</organism>
<dbReference type="Proteomes" id="UP000093104">
    <property type="component" value="Unassembled WGS sequence"/>
</dbReference>
<gene>
    <name evidence="2" type="ORF">AFK24_26130</name>
</gene>
<name>A0A1C7YXV9_PSESX</name>
<reference evidence="2 3" key="1">
    <citation type="submission" date="2015-07" db="EMBL/GenBank/DDBJ databases">
        <title>Draft genome sequence of a diazotrophic, plant growth-promoting rhizobacterium of the Pseudomonas syringae complex.</title>
        <authorList>
            <person name="Patten C.L."/>
            <person name="Jeong H."/>
        </authorList>
    </citation>
    <scope>NUCLEOTIDE SEQUENCE [LARGE SCALE GENOMIC DNA]</scope>
    <source>
        <strain evidence="2 3">GR12-2</strain>
    </source>
</reference>
<evidence type="ECO:0000256" key="1">
    <source>
        <dbReference type="SAM" id="Phobius"/>
    </source>
</evidence>
<dbReference type="AlphaFoldDB" id="A0A1C7YXV9"/>
<feature type="transmembrane region" description="Helical" evidence="1">
    <location>
        <begin position="31"/>
        <end position="53"/>
    </location>
</feature>
<evidence type="ECO:0000313" key="2">
    <source>
        <dbReference type="EMBL" id="OCR22069.1"/>
    </source>
</evidence>